<sequence length="674" mass="78264">PHEPYLGMRYDTLLCAKNHYNAYTLVKGFSIRSSTSRRSLYTNEVEKQLFVCNKFRKPKVDGKKAPKQIRRETIKGTNCKAGMIITLMESRWQVVYFIAEHNHPLITKPSLTKYLVSHQGIPKEEENFLRILHDSNLEIASLSKKMPSLRHDIDSFCRANDATNTISNYRSRMHAQTRGGDMAETISYFTQKRLDDPDFYFIVLLDEEQRVQNLFWVDGAARKAYEDDYSDCISFDTTYLTNQYNMPFAPFIGINRHGQSFMLGCGFLRDEKATSFDWLFETYLDAMHGKAPQNIITDQDWAMQASIAKHIMKKAQEKLGSLLGRRPELVGQFNEVVDYSLTPKEFEQSWTQMIAVHDVASNKHIAWLYNIRATWVPCYFKNCFFPFLQSTQRSEGFNVVLKRYGGNDYRTDHLQVRPWSSYPIERQALNVYTRDIYYKFREQFEKIGRFNVRKLANDIYELYPNRKYCCEYGTRTYKVTARVEEDSYSCECCNQKDGLLCCHILKIFTHCSVDEIPQDYIMKRWTQQAIREEVAREEEKPDVMPNQSVKEIRLANMSSELQKVAREACGTDAGKQIVDKHVHAMHTELSHLKKTRKTPKKAATTVPPAKTSTTAPSQPVDASAVRNPDRSATKGRTRKRRFENALELRPKRRNKCALCGSKDHNQTTCPSKLV</sequence>
<dbReference type="STRING" id="15368.A0A2K2D009"/>
<dbReference type="PANTHER" id="PTHR47718:SF4">
    <property type="entry name" value="PROTEIN FAR1-RELATED SEQUENCE"/>
    <property type="match status" value="1"/>
</dbReference>
<reference evidence="4 5" key="1">
    <citation type="journal article" date="2010" name="Nature">
        <title>Genome sequencing and analysis of the model grass Brachypodium distachyon.</title>
        <authorList>
            <consortium name="International Brachypodium Initiative"/>
        </authorList>
    </citation>
    <scope>NUCLEOTIDE SEQUENCE [LARGE SCALE GENOMIC DNA]</scope>
    <source>
        <strain evidence="4 5">Bd21</strain>
    </source>
</reference>
<dbReference type="Pfam" id="PF03101">
    <property type="entry name" value="FAR1"/>
    <property type="match status" value="1"/>
</dbReference>
<dbReference type="EnsemblPlants" id="PNT67609">
    <property type="protein sequence ID" value="PNT67609"/>
    <property type="gene ID" value="BRADI_3g29467v3"/>
</dbReference>
<feature type="non-terminal residue" evidence="4">
    <location>
        <position position="1"/>
    </location>
</feature>
<feature type="domain" description="SWIM-type" evidence="3">
    <location>
        <begin position="477"/>
        <end position="512"/>
    </location>
</feature>
<keyword evidence="1" id="KW-0862">Zinc</keyword>
<proteinExistence type="predicted"/>
<dbReference type="InterPro" id="IPR018289">
    <property type="entry name" value="MULE_transposase_dom"/>
</dbReference>
<dbReference type="InterPro" id="IPR004330">
    <property type="entry name" value="FAR1_DNA_bnd_dom"/>
</dbReference>
<name>A0A2K2D009_BRADI</name>
<evidence type="ECO:0000313" key="5">
    <source>
        <dbReference type="EnsemblPlants" id="PNT67609"/>
    </source>
</evidence>
<protein>
    <recommendedName>
        <fullName evidence="3">SWIM-type domain-containing protein</fullName>
    </recommendedName>
</protein>
<evidence type="ECO:0000259" key="3">
    <source>
        <dbReference type="PROSITE" id="PS50966"/>
    </source>
</evidence>
<evidence type="ECO:0000256" key="2">
    <source>
        <dbReference type="SAM" id="MobiDB-lite"/>
    </source>
</evidence>
<dbReference type="PANTHER" id="PTHR47718">
    <property type="entry name" value="OS01G0519700 PROTEIN"/>
    <property type="match status" value="1"/>
</dbReference>
<dbReference type="InterPro" id="IPR007527">
    <property type="entry name" value="Znf_SWIM"/>
</dbReference>
<evidence type="ECO:0000313" key="6">
    <source>
        <dbReference type="Proteomes" id="UP000008810"/>
    </source>
</evidence>
<organism evidence="4">
    <name type="scientific">Brachypodium distachyon</name>
    <name type="common">Purple false brome</name>
    <name type="synonym">Trachynia distachya</name>
    <dbReference type="NCBI Taxonomy" id="15368"/>
    <lineage>
        <taxon>Eukaryota</taxon>
        <taxon>Viridiplantae</taxon>
        <taxon>Streptophyta</taxon>
        <taxon>Embryophyta</taxon>
        <taxon>Tracheophyta</taxon>
        <taxon>Spermatophyta</taxon>
        <taxon>Magnoliopsida</taxon>
        <taxon>Liliopsida</taxon>
        <taxon>Poales</taxon>
        <taxon>Poaceae</taxon>
        <taxon>BOP clade</taxon>
        <taxon>Pooideae</taxon>
        <taxon>Stipodae</taxon>
        <taxon>Brachypodieae</taxon>
        <taxon>Brachypodium</taxon>
    </lineage>
</organism>
<feature type="region of interest" description="Disordered" evidence="2">
    <location>
        <begin position="591"/>
        <end position="648"/>
    </location>
</feature>
<dbReference type="InParanoid" id="A0A2K2D009"/>
<evidence type="ECO:0000256" key="1">
    <source>
        <dbReference type="PROSITE-ProRule" id="PRU00325"/>
    </source>
</evidence>
<reference evidence="4" key="2">
    <citation type="submission" date="2017-06" db="EMBL/GenBank/DDBJ databases">
        <title>WGS assembly of Brachypodium distachyon.</title>
        <authorList>
            <consortium name="The International Brachypodium Initiative"/>
            <person name="Lucas S."/>
            <person name="Harmon-Smith M."/>
            <person name="Lail K."/>
            <person name="Tice H."/>
            <person name="Grimwood J."/>
            <person name="Bruce D."/>
            <person name="Barry K."/>
            <person name="Shu S."/>
            <person name="Lindquist E."/>
            <person name="Wang M."/>
            <person name="Pitluck S."/>
            <person name="Vogel J.P."/>
            <person name="Garvin D.F."/>
            <person name="Mockler T.C."/>
            <person name="Schmutz J."/>
            <person name="Rokhsar D."/>
            <person name="Bevan M.W."/>
        </authorList>
    </citation>
    <scope>NUCLEOTIDE SEQUENCE</scope>
    <source>
        <strain evidence="4">Bd21</strain>
    </source>
</reference>
<dbReference type="OrthoDB" id="673363at2759"/>
<accession>A0A2K2D009</accession>
<evidence type="ECO:0000313" key="4">
    <source>
        <dbReference type="EMBL" id="PNT67609.1"/>
    </source>
</evidence>
<dbReference type="Proteomes" id="UP000008810">
    <property type="component" value="Chromosome 3"/>
</dbReference>
<dbReference type="PROSITE" id="PS50966">
    <property type="entry name" value="ZF_SWIM"/>
    <property type="match status" value="1"/>
</dbReference>
<dbReference type="GO" id="GO:0008270">
    <property type="term" value="F:zinc ion binding"/>
    <property type="evidence" value="ECO:0007669"/>
    <property type="project" value="UniProtKB-KW"/>
</dbReference>
<keyword evidence="1" id="KW-0479">Metal-binding</keyword>
<gene>
    <name evidence="4" type="ORF">BRADI_3g29467v3</name>
</gene>
<dbReference type="EMBL" id="CM000882">
    <property type="protein sequence ID" value="PNT67609.1"/>
    <property type="molecule type" value="Genomic_DNA"/>
</dbReference>
<keyword evidence="6" id="KW-1185">Reference proteome</keyword>
<dbReference type="Pfam" id="PF10551">
    <property type="entry name" value="MULE"/>
    <property type="match status" value="1"/>
</dbReference>
<feature type="compositionally biased region" description="Low complexity" evidence="2">
    <location>
        <begin position="601"/>
        <end position="616"/>
    </location>
</feature>
<reference evidence="5" key="3">
    <citation type="submission" date="2018-08" db="UniProtKB">
        <authorList>
            <consortium name="EnsemblPlants"/>
        </authorList>
    </citation>
    <scope>IDENTIFICATION</scope>
    <source>
        <strain evidence="5">cv. Bd21</strain>
    </source>
</reference>
<dbReference type="AlphaFoldDB" id="A0A2K2D009"/>
<keyword evidence="1" id="KW-0863">Zinc-finger</keyword>
<dbReference type="Gramene" id="PNT67609">
    <property type="protein sequence ID" value="PNT67609"/>
    <property type="gene ID" value="BRADI_3g29467v3"/>
</dbReference>